<dbReference type="PANTHER" id="PTHR35174:SF3">
    <property type="entry name" value="BLL7171 PROTEIN"/>
    <property type="match status" value="1"/>
</dbReference>
<comment type="caution">
    <text evidence="3">The sequence shown here is derived from an EMBL/GenBank/DDBJ whole genome shotgun (WGS) entry which is preliminary data.</text>
</comment>
<reference evidence="3 4" key="1">
    <citation type="submission" date="2018-03" db="EMBL/GenBank/DDBJ databases">
        <title>Genomic Encyclopedia of Archaeal and Bacterial Type Strains, Phase II (KMG-II): from individual species to whole genera.</title>
        <authorList>
            <person name="Goeker M."/>
        </authorList>
    </citation>
    <scope>NUCLEOTIDE SEQUENCE [LARGE SCALE GENOMIC DNA]</scope>
    <source>
        <strain evidence="3 4">DSM 45211</strain>
    </source>
</reference>
<feature type="domain" description="YCII-related" evidence="2">
    <location>
        <begin position="1"/>
        <end position="112"/>
    </location>
</feature>
<gene>
    <name evidence="3" type="ORF">CLV30_102268</name>
</gene>
<evidence type="ECO:0000313" key="4">
    <source>
        <dbReference type="Proteomes" id="UP000243528"/>
    </source>
</evidence>
<dbReference type="OrthoDB" id="668782at2"/>
<dbReference type="InterPro" id="IPR011008">
    <property type="entry name" value="Dimeric_a/b-barrel"/>
</dbReference>
<evidence type="ECO:0000256" key="1">
    <source>
        <dbReference type="ARBA" id="ARBA00007689"/>
    </source>
</evidence>
<dbReference type="Pfam" id="PF03795">
    <property type="entry name" value="YCII"/>
    <property type="match status" value="1"/>
</dbReference>
<proteinExistence type="inferred from homology"/>
<dbReference type="InterPro" id="IPR005545">
    <property type="entry name" value="YCII"/>
</dbReference>
<evidence type="ECO:0000259" key="2">
    <source>
        <dbReference type="Pfam" id="PF03795"/>
    </source>
</evidence>
<accession>A0A2P8EBM0</accession>
<dbReference type="Gene3D" id="3.30.70.1060">
    <property type="entry name" value="Dimeric alpha+beta barrel"/>
    <property type="match status" value="1"/>
</dbReference>
<dbReference type="SUPFAM" id="SSF54909">
    <property type="entry name" value="Dimeric alpha+beta barrel"/>
    <property type="match status" value="1"/>
</dbReference>
<evidence type="ECO:0000313" key="3">
    <source>
        <dbReference type="EMBL" id="PSL06879.1"/>
    </source>
</evidence>
<sequence length="129" mass="14049">MKFMLMIYDNPDAPWTGTDAQRRELGEMFALRDALIASGELISSEALQQPEQVATVRVRGGVPDVTDGPFAETKEQLAGYLLVECASRERAVRIAAQLPPARGYAVEVWPVIPDDELRREAAPPPSGAA</sequence>
<organism evidence="3 4">
    <name type="scientific">Haloactinopolyspora alba</name>
    <dbReference type="NCBI Taxonomy" id="648780"/>
    <lineage>
        <taxon>Bacteria</taxon>
        <taxon>Bacillati</taxon>
        <taxon>Actinomycetota</taxon>
        <taxon>Actinomycetes</taxon>
        <taxon>Jiangellales</taxon>
        <taxon>Jiangellaceae</taxon>
        <taxon>Haloactinopolyspora</taxon>
    </lineage>
</organism>
<dbReference type="AlphaFoldDB" id="A0A2P8EBM0"/>
<dbReference type="EMBL" id="PYGE01000002">
    <property type="protein sequence ID" value="PSL06879.1"/>
    <property type="molecule type" value="Genomic_DNA"/>
</dbReference>
<comment type="similarity">
    <text evidence="1">Belongs to the YciI family.</text>
</comment>
<name>A0A2P8EBM0_9ACTN</name>
<protein>
    <recommendedName>
        <fullName evidence="2">YCII-related domain-containing protein</fullName>
    </recommendedName>
</protein>
<dbReference type="Proteomes" id="UP000243528">
    <property type="component" value="Unassembled WGS sequence"/>
</dbReference>
<dbReference type="PANTHER" id="PTHR35174">
    <property type="entry name" value="BLL7171 PROTEIN-RELATED"/>
    <property type="match status" value="1"/>
</dbReference>
<keyword evidence="4" id="KW-1185">Reference proteome</keyword>